<feature type="region of interest" description="Disordered" evidence="1">
    <location>
        <begin position="43"/>
        <end position="232"/>
    </location>
</feature>
<accession>A0A9P5PFI5</accession>
<feature type="transmembrane region" description="Helical" evidence="2">
    <location>
        <begin position="638"/>
        <end position="658"/>
    </location>
</feature>
<keyword evidence="2" id="KW-0472">Membrane</keyword>
<reference evidence="3" key="1">
    <citation type="submission" date="2020-11" db="EMBL/GenBank/DDBJ databases">
        <authorList>
            <consortium name="DOE Joint Genome Institute"/>
            <person name="Ahrendt S."/>
            <person name="Riley R."/>
            <person name="Andreopoulos W."/>
            <person name="Labutti K."/>
            <person name="Pangilinan J."/>
            <person name="Ruiz-Duenas F.J."/>
            <person name="Barrasa J.M."/>
            <person name="Sanchez-Garcia M."/>
            <person name="Camarero S."/>
            <person name="Miyauchi S."/>
            <person name="Serrano A."/>
            <person name="Linde D."/>
            <person name="Babiker R."/>
            <person name="Drula E."/>
            <person name="Ayuso-Fernandez I."/>
            <person name="Pacheco R."/>
            <person name="Padilla G."/>
            <person name="Ferreira P."/>
            <person name="Barriuso J."/>
            <person name="Kellner H."/>
            <person name="Castanera R."/>
            <person name="Alfaro M."/>
            <person name="Ramirez L."/>
            <person name="Pisabarro A.G."/>
            <person name="Kuo A."/>
            <person name="Tritt A."/>
            <person name="Lipzen A."/>
            <person name="He G."/>
            <person name="Yan M."/>
            <person name="Ng V."/>
            <person name="Cullen D."/>
            <person name="Martin F."/>
            <person name="Rosso M.-N."/>
            <person name="Henrissat B."/>
            <person name="Hibbett D."/>
            <person name="Martinez A.T."/>
            <person name="Grigoriev I.V."/>
        </authorList>
    </citation>
    <scope>NUCLEOTIDE SEQUENCE</scope>
    <source>
        <strain evidence="3">AH 40177</strain>
    </source>
</reference>
<proteinExistence type="predicted"/>
<feature type="compositionally biased region" description="Basic and acidic residues" evidence="1">
    <location>
        <begin position="118"/>
        <end position="127"/>
    </location>
</feature>
<evidence type="ECO:0000313" key="4">
    <source>
        <dbReference type="Proteomes" id="UP000772434"/>
    </source>
</evidence>
<name>A0A9P5PFI5_9AGAR</name>
<dbReference type="Proteomes" id="UP000772434">
    <property type="component" value="Unassembled WGS sequence"/>
</dbReference>
<feature type="compositionally biased region" description="Basic and acidic residues" evidence="1">
    <location>
        <begin position="167"/>
        <end position="193"/>
    </location>
</feature>
<evidence type="ECO:0000256" key="2">
    <source>
        <dbReference type="SAM" id="Phobius"/>
    </source>
</evidence>
<feature type="compositionally biased region" description="Basic and acidic residues" evidence="1">
    <location>
        <begin position="137"/>
        <end position="152"/>
    </location>
</feature>
<protein>
    <submittedName>
        <fullName evidence="3">Uncharacterized protein</fullName>
    </submittedName>
</protein>
<keyword evidence="4" id="KW-1185">Reference proteome</keyword>
<evidence type="ECO:0000313" key="3">
    <source>
        <dbReference type="EMBL" id="KAF9064694.1"/>
    </source>
</evidence>
<dbReference type="AlphaFoldDB" id="A0A9P5PFI5"/>
<gene>
    <name evidence="3" type="ORF">BDP27DRAFT_1366986</name>
</gene>
<keyword evidence="2" id="KW-0812">Transmembrane</keyword>
<dbReference type="EMBL" id="JADNRY010000117">
    <property type="protein sequence ID" value="KAF9064694.1"/>
    <property type="molecule type" value="Genomic_DNA"/>
</dbReference>
<comment type="caution">
    <text evidence="3">The sequence shown here is derived from an EMBL/GenBank/DDBJ whole genome shotgun (WGS) entry which is preliminary data.</text>
</comment>
<evidence type="ECO:0000256" key="1">
    <source>
        <dbReference type="SAM" id="MobiDB-lite"/>
    </source>
</evidence>
<sequence length="688" mass="75862">MCSKVRILSQKTGVRELEFYWNGCRSGGVAQFRVPHENTHWVYSSKESECSGEGADEGSSSDKRLSDDREELEEGPSSGDRASSDERSNGNKGPSSDKGANSDEGPNSGEGPSSDKGSNGERFEEGLHGGGEGPSSSRDRRTYAGSTSDKKPLSAYKAAFNSSGAEVGERHMEASDDAGDNSRKLDTGSKAEAEAAGSDVPPQFVELDDDGDEVAADKSASKKGNPRGREPMSIYKTPVVLPELRPGISCVLSQDSARISQDPRTALGYPRTALGFPRTISGYPRTPLTQLREKPSARTFPKRFSKSYPGEAWAPLDGAGTTREHQLVATNCPERILKEVQRRSLTAPGVSMVSQEIEELEDWAHIFRKPRDHRAPRLPGAPGDTLGRDEQCCCAHGQLFFKFFFFEDGSLELKVLYESVDLTNLGQASSHWEGIIYTGHLPDDVQRAILQEIFDIYFKQEFLLLERFMYMLVPPTQRWRVGKQIRQSMHDDRNLIIEDALFSNGPPAFGHPDSCVRQAALHAFFQVMRGWSCSESPMSKRTIQDGCQKVAYKSFYCHHYSKTRVAAQVVGANAPGAKAPAKKNGIDLKALVLQQKAQQAKDAGPCERHKATTTLPAKTLKDLTAAMTLMVKQMLESALMIFHLLASSSSGFFLLYIADIMWQLRRLVSRIVYKLACSTVVLMRLRGI</sequence>
<dbReference type="OrthoDB" id="2634326at2759"/>
<keyword evidence="2" id="KW-1133">Transmembrane helix</keyword>
<organism evidence="3 4">
    <name type="scientific">Rhodocollybia butyracea</name>
    <dbReference type="NCBI Taxonomy" id="206335"/>
    <lineage>
        <taxon>Eukaryota</taxon>
        <taxon>Fungi</taxon>
        <taxon>Dikarya</taxon>
        <taxon>Basidiomycota</taxon>
        <taxon>Agaricomycotina</taxon>
        <taxon>Agaricomycetes</taxon>
        <taxon>Agaricomycetidae</taxon>
        <taxon>Agaricales</taxon>
        <taxon>Marasmiineae</taxon>
        <taxon>Omphalotaceae</taxon>
        <taxon>Rhodocollybia</taxon>
    </lineage>
</organism>